<dbReference type="STRING" id="1123382.SAMN02745221_00282"/>
<evidence type="ECO:0000313" key="7">
    <source>
        <dbReference type="EMBL" id="SHG47575.1"/>
    </source>
</evidence>
<evidence type="ECO:0000256" key="2">
    <source>
        <dbReference type="ARBA" id="ARBA00008053"/>
    </source>
</evidence>
<accession>A0A1M5K491</accession>
<keyword evidence="3 6" id="KW-0812">Transmembrane</keyword>
<keyword evidence="5 6" id="KW-0472">Membrane</keyword>
<evidence type="ECO:0000256" key="5">
    <source>
        <dbReference type="ARBA" id="ARBA00023136"/>
    </source>
</evidence>
<feature type="transmembrane region" description="Helical" evidence="6">
    <location>
        <begin position="173"/>
        <end position="196"/>
    </location>
</feature>
<dbReference type="Pfam" id="PF04286">
    <property type="entry name" value="DUF445"/>
    <property type="match status" value="2"/>
</dbReference>
<dbReference type="RefSeq" id="WP_073089199.1">
    <property type="nucleotide sequence ID" value="NZ_FQWY01000004.1"/>
</dbReference>
<keyword evidence="4 6" id="KW-1133">Transmembrane helix</keyword>
<sequence>MLHFIIIPLISAFIGYLTNVIAIKLLFWPKKPINLIFFTLQGLLPKRQADIANSVGALVEEQLLSMDELMDRIDNPDMHLKIADKLAEIARNKIDTVLPGILPGKITRLITDNLERMLRQEAPGLIRQVMASGRDYLTAEVDIKKMVEDKINSFDLDQLEAMIKNVSSPEIRFIEILGGVLGLLIGLIQVLFLLLFPFSV</sequence>
<organism evidence="7 8">
    <name type="scientific">Thermosyntropha lipolytica DSM 11003</name>
    <dbReference type="NCBI Taxonomy" id="1123382"/>
    <lineage>
        <taxon>Bacteria</taxon>
        <taxon>Bacillati</taxon>
        <taxon>Bacillota</taxon>
        <taxon>Clostridia</taxon>
        <taxon>Eubacteriales</taxon>
        <taxon>Syntrophomonadaceae</taxon>
        <taxon>Thermosyntropha</taxon>
    </lineage>
</organism>
<evidence type="ECO:0000256" key="3">
    <source>
        <dbReference type="ARBA" id="ARBA00022692"/>
    </source>
</evidence>
<dbReference type="GO" id="GO:0012505">
    <property type="term" value="C:endomembrane system"/>
    <property type="evidence" value="ECO:0007669"/>
    <property type="project" value="UniProtKB-SubCell"/>
</dbReference>
<dbReference type="EMBL" id="FQWY01000004">
    <property type="protein sequence ID" value="SHG47575.1"/>
    <property type="molecule type" value="Genomic_DNA"/>
</dbReference>
<dbReference type="Proteomes" id="UP000242329">
    <property type="component" value="Unassembled WGS sequence"/>
</dbReference>
<proteinExistence type="inferred from homology"/>
<evidence type="ECO:0000256" key="1">
    <source>
        <dbReference type="ARBA" id="ARBA00004308"/>
    </source>
</evidence>
<comment type="subcellular location">
    <subcellularLocation>
        <location evidence="1">Endomembrane system</location>
    </subcellularLocation>
</comment>
<feature type="transmembrane region" description="Helical" evidence="6">
    <location>
        <begin position="6"/>
        <end position="27"/>
    </location>
</feature>
<reference evidence="8" key="1">
    <citation type="submission" date="2016-11" db="EMBL/GenBank/DDBJ databases">
        <authorList>
            <person name="Varghese N."/>
            <person name="Submissions S."/>
        </authorList>
    </citation>
    <scope>NUCLEOTIDE SEQUENCE [LARGE SCALE GENOMIC DNA]</scope>
    <source>
        <strain evidence="8">DSM 11003</strain>
    </source>
</reference>
<dbReference type="AlphaFoldDB" id="A0A1M5K491"/>
<dbReference type="PANTHER" id="PTHR35791:SF1">
    <property type="entry name" value="UPF0754 MEMBRANE PROTEIN YHEB"/>
    <property type="match status" value="1"/>
</dbReference>
<dbReference type="PANTHER" id="PTHR35791">
    <property type="entry name" value="UPF0754 MEMBRANE PROTEIN YHEB"/>
    <property type="match status" value="1"/>
</dbReference>
<evidence type="ECO:0000313" key="8">
    <source>
        <dbReference type="Proteomes" id="UP000242329"/>
    </source>
</evidence>
<evidence type="ECO:0000256" key="4">
    <source>
        <dbReference type="ARBA" id="ARBA00022989"/>
    </source>
</evidence>
<dbReference type="OrthoDB" id="9787430at2"/>
<name>A0A1M5K491_9FIRM</name>
<keyword evidence="8" id="KW-1185">Reference proteome</keyword>
<gene>
    <name evidence="7" type="ORF">SAMN02745221_00282</name>
</gene>
<evidence type="ECO:0008006" key="9">
    <source>
        <dbReference type="Google" id="ProtNLM"/>
    </source>
</evidence>
<comment type="similarity">
    <text evidence="2">Belongs to the UPF0754 family.</text>
</comment>
<evidence type="ECO:0000256" key="6">
    <source>
        <dbReference type="SAM" id="Phobius"/>
    </source>
</evidence>
<protein>
    <recommendedName>
        <fullName evidence="9">DUF445 domain-containing protein</fullName>
    </recommendedName>
</protein>
<dbReference type="InterPro" id="IPR007383">
    <property type="entry name" value="DUF445"/>
</dbReference>